<gene>
    <name evidence="3" type="ORF">WJX84_005464</name>
</gene>
<dbReference type="Gene3D" id="1.10.510.10">
    <property type="entry name" value="Transferase(Phosphotransferase) domain 1"/>
    <property type="match status" value="1"/>
</dbReference>
<accession>A0AAW1TGG1</accession>
<reference evidence="3 4" key="1">
    <citation type="journal article" date="2024" name="Nat. Commun.">
        <title>Phylogenomics reveals the evolutionary origins of lichenization in chlorophyte algae.</title>
        <authorList>
            <person name="Puginier C."/>
            <person name="Libourel C."/>
            <person name="Otte J."/>
            <person name="Skaloud P."/>
            <person name="Haon M."/>
            <person name="Grisel S."/>
            <person name="Petersen M."/>
            <person name="Berrin J.G."/>
            <person name="Delaux P.M."/>
            <person name="Dal Grande F."/>
            <person name="Keller J."/>
        </authorList>
    </citation>
    <scope>NUCLEOTIDE SEQUENCE [LARGE SCALE GENOMIC DNA]</scope>
    <source>
        <strain evidence="3 4">SAG 2523</strain>
    </source>
</reference>
<dbReference type="Pfam" id="PF00069">
    <property type="entry name" value="Pkinase"/>
    <property type="match status" value="1"/>
</dbReference>
<dbReference type="AlphaFoldDB" id="A0AAW1TGG1"/>
<dbReference type="PROSITE" id="PS50011">
    <property type="entry name" value="PROTEIN_KINASE_DOM"/>
    <property type="match status" value="1"/>
</dbReference>
<comment type="caution">
    <text evidence="3">The sequence shown here is derived from an EMBL/GenBank/DDBJ whole genome shotgun (WGS) entry which is preliminary data.</text>
</comment>
<dbReference type="InterPro" id="IPR051177">
    <property type="entry name" value="CIK-Related_Protein"/>
</dbReference>
<feature type="compositionally biased region" description="Low complexity" evidence="1">
    <location>
        <begin position="644"/>
        <end position="656"/>
    </location>
</feature>
<proteinExistence type="predicted"/>
<feature type="region of interest" description="Disordered" evidence="1">
    <location>
        <begin position="553"/>
        <end position="584"/>
    </location>
</feature>
<dbReference type="Gene3D" id="1.25.10.10">
    <property type="entry name" value="Leucine-rich Repeat Variant"/>
    <property type="match status" value="1"/>
</dbReference>
<dbReference type="GO" id="GO:0005524">
    <property type="term" value="F:ATP binding"/>
    <property type="evidence" value="ECO:0007669"/>
    <property type="project" value="InterPro"/>
</dbReference>
<dbReference type="InterPro" id="IPR011009">
    <property type="entry name" value="Kinase-like_dom_sf"/>
</dbReference>
<dbReference type="PANTHER" id="PTHR12984:SF3">
    <property type="entry name" value="N-TERMINAL KINASE-LIKE PROTEIN"/>
    <property type="match status" value="1"/>
</dbReference>
<feature type="region of interest" description="Disordered" evidence="1">
    <location>
        <begin position="632"/>
        <end position="755"/>
    </location>
</feature>
<dbReference type="GO" id="GO:0004672">
    <property type="term" value="F:protein kinase activity"/>
    <property type="evidence" value="ECO:0007669"/>
    <property type="project" value="InterPro"/>
</dbReference>
<dbReference type="Proteomes" id="UP001485043">
    <property type="component" value="Unassembled WGS sequence"/>
</dbReference>
<evidence type="ECO:0000313" key="3">
    <source>
        <dbReference type="EMBL" id="KAK9868615.1"/>
    </source>
</evidence>
<protein>
    <recommendedName>
        <fullName evidence="2">Protein kinase domain-containing protein</fullName>
    </recommendedName>
</protein>
<evidence type="ECO:0000259" key="2">
    <source>
        <dbReference type="PROSITE" id="PS50011"/>
    </source>
</evidence>
<dbReference type="SMART" id="SM00220">
    <property type="entry name" value="S_TKc"/>
    <property type="match status" value="1"/>
</dbReference>
<evidence type="ECO:0000313" key="4">
    <source>
        <dbReference type="Proteomes" id="UP001485043"/>
    </source>
</evidence>
<dbReference type="SUPFAM" id="SSF48371">
    <property type="entry name" value="ARM repeat"/>
    <property type="match status" value="1"/>
</dbReference>
<dbReference type="InterPro" id="IPR000719">
    <property type="entry name" value="Prot_kinase_dom"/>
</dbReference>
<name>A0AAW1TGG1_9CHLO</name>
<dbReference type="PANTHER" id="PTHR12984">
    <property type="entry name" value="SCY1-RELATED S/T PROTEIN KINASE-LIKE"/>
    <property type="match status" value="1"/>
</dbReference>
<sequence length="755" mass="80415">MFASLSGLLGRGTALTFVAEERPYPTAFGGWQHFPGKMRDDAAAVSVFRISSASKTDPKLVAARNGVKRLKMLRHPNILAFKDTAEVEEKGETVIYLVTEPCKPLADALEELDMTGSARAEFVSMGLYHISRAVSFLNNDCKLIHGNVCLRAVVVTSTLDWRLHGFDLLSEHAGGGDLPLMAASWMVAPQYKAAEVAKSEWHVVQQSPPWAVDAWGLGCLMQEAFSSQQLARTEDLRSTTHIPAPVLQDYQKLLSSQPSRRLNPSKLADSGVLRNKLVDTIAFLENLAVKDAIEKDVFFKRLPQSLPALPLPVAQRKLLPMIAGALEYGGAPAVALSSLLQIGNTMEADDFTKDVVPAISKLFASTDRSIRRSLLENIDTYGKSLTEPVVENQIFPHVANGFGDSNAYLRELTLKSMLVLAPKLSQKTINQTLLKHLAKLQVDEEPPIRANTTILLGNLALHLSEAACKRVLLNAFTRALKDSFPPARVAGLKAMVATAEMHSPEEAGIRILPALGPLTVDAVPEGATTGSWSVGLGNNLGWASLSSLTSLSGRPANAVSPSGKPETLGRVGSSADLQATPGFAPVPAASAANAGLSENGGASQSGWDDIDAGLLDLDDAAPLEDAEELAARQRLTRKPVRTQPAPASASSLDALPGGPALMEGRRPASSSGGDGWDAAEHEDTWAAFESSIAGAAPSPAKRAPERHGESKATNSRPPRREGTGARRSSASKPGGMRLGAQKLAKPPPPFKEFDM</sequence>
<dbReference type="Gene3D" id="3.30.200.20">
    <property type="entry name" value="Phosphorylase Kinase, domain 1"/>
    <property type="match status" value="1"/>
</dbReference>
<organism evidence="3 4">
    <name type="scientific">Apatococcus fuscideae</name>
    <dbReference type="NCBI Taxonomy" id="2026836"/>
    <lineage>
        <taxon>Eukaryota</taxon>
        <taxon>Viridiplantae</taxon>
        <taxon>Chlorophyta</taxon>
        <taxon>core chlorophytes</taxon>
        <taxon>Trebouxiophyceae</taxon>
        <taxon>Chlorellales</taxon>
        <taxon>Chlorellaceae</taxon>
        <taxon>Apatococcus</taxon>
    </lineage>
</organism>
<feature type="domain" description="Protein kinase" evidence="2">
    <location>
        <begin position="3"/>
        <end position="273"/>
    </location>
</feature>
<evidence type="ECO:0000256" key="1">
    <source>
        <dbReference type="SAM" id="MobiDB-lite"/>
    </source>
</evidence>
<dbReference type="EMBL" id="JALJOV010000020">
    <property type="protein sequence ID" value="KAK9868615.1"/>
    <property type="molecule type" value="Genomic_DNA"/>
</dbReference>
<feature type="compositionally biased region" description="Pro residues" evidence="1">
    <location>
        <begin position="745"/>
        <end position="755"/>
    </location>
</feature>
<dbReference type="SUPFAM" id="SSF56112">
    <property type="entry name" value="Protein kinase-like (PK-like)"/>
    <property type="match status" value="1"/>
</dbReference>
<dbReference type="InterPro" id="IPR016024">
    <property type="entry name" value="ARM-type_fold"/>
</dbReference>
<dbReference type="InterPro" id="IPR011989">
    <property type="entry name" value="ARM-like"/>
</dbReference>
<keyword evidence="4" id="KW-1185">Reference proteome</keyword>